<feature type="transmembrane region" description="Helical" evidence="1">
    <location>
        <begin position="135"/>
        <end position="157"/>
    </location>
</feature>
<evidence type="ECO:0000256" key="1">
    <source>
        <dbReference type="SAM" id="Phobius"/>
    </source>
</evidence>
<protein>
    <submittedName>
        <fullName evidence="2">Uncharacterized protein</fullName>
    </submittedName>
</protein>
<accession>A0ABW6ZG37</accession>
<evidence type="ECO:0000313" key="2">
    <source>
        <dbReference type="EMBL" id="MFG1252604.1"/>
    </source>
</evidence>
<name>A0ABW6ZG37_9HYPH</name>
<comment type="caution">
    <text evidence="2">The sequence shown here is derived from an EMBL/GenBank/DDBJ whole genome shotgun (WGS) entry which is preliminary data.</text>
</comment>
<proteinExistence type="predicted"/>
<keyword evidence="1" id="KW-1133">Transmembrane helix</keyword>
<evidence type="ECO:0000313" key="3">
    <source>
        <dbReference type="Proteomes" id="UP001604043"/>
    </source>
</evidence>
<organism evidence="2 3">
    <name type="scientific">Xanthobacter aminoxidans</name>
    <dbReference type="NCBI Taxonomy" id="186280"/>
    <lineage>
        <taxon>Bacteria</taxon>
        <taxon>Pseudomonadati</taxon>
        <taxon>Pseudomonadota</taxon>
        <taxon>Alphaproteobacteria</taxon>
        <taxon>Hyphomicrobiales</taxon>
        <taxon>Xanthobacteraceae</taxon>
        <taxon>Xanthobacter</taxon>
    </lineage>
</organism>
<keyword evidence="1" id="KW-0472">Membrane</keyword>
<gene>
    <name evidence="2" type="ORF">V5F30_10345</name>
</gene>
<dbReference type="Proteomes" id="UP001604043">
    <property type="component" value="Unassembled WGS sequence"/>
</dbReference>
<dbReference type="RefSeq" id="WP_394007911.1">
    <property type="nucleotide sequence ID" value="NZ_JBAFUR010000002.1"/>
</dbReference>
<dbReference type="EMBL" id="JBAFUR010000002">
    <property type="protein sequence ID" value="MFG1252604.1"/>
    <property type="molecule type" value="Genomic_DNA"/>
</dbReference>
<feature type="transmembrane region" description="Helical" evidence="1">
    <location>
        <begin position="46"/>
        <end position="66"/>
    </location>
</feature>
<feature type="transmembrane region" description="Helical" evidence="1">
    <location>
        <begin position="6"/>
        <end position="26"/>
    </location>
</feature>
<keyword evidence="3" id="KW-1185">Reference proteome</keyword>
<sequence>MRAVMIPTAILIVALVIVALSALIVVDIRTGGDNPQLGLLRQWQTLIGTMLGFVTGAGILAISTAISAETEQARKADELRRVGEALLVEASTLNEVLKRAEGLQAKIDSANGSCPSQVLDINASMARDTPMFDAAVPHFVAVGAPNLSLFVGFYATYGELRRNLASYVSHGCPPVSPGTAVSVFEKLASARKAFDVIEAHYRKG</sequence>
<reference evidence="2 3" key="1">
    <citation type="submission" date="2024-02" db="EMBL/GenBank/DDBJ databases">
        <title>Expansion and revision of Xanthobacter and proposal of Roseixanthobacter gen. nov.</title>
        <authorList>
            <person name="Soltysiak M.P.M."/>
            <person name="Jalihal A."/>
            <person name="Ory A."/>
            <person name="Chrisophersen C."/>
            <person name="Lee A.D."/>
            <person name="Boulton J."/>
            <person name="Springer M."/>
        </authorList>
    </citation>
    <scope>NUCLEOTIDE SEQUENCE [LARGE SCALE GENOMIC DNA]</scope>
    <source>
        <strain evidence="2 3">CB5</strain>
    </source>
</reference>
<keyword evidence="1" id="KW-0812">Transmembrane</keyword>